<keyword evidence="6" id="KW-1185">Reference proteome</keyword>
<feature type="region of interest" description="Disordered" evidence="1">
    <location>
        <begin position="205"/>
        <end position="240"/>
    </location>
</feature>
<keyword evidence="2" id="KW-0472">Membrane</keyword>
<evidence type="ECO:0000256" key="2">
    <source>
        <dbReference type="SAM" id="Phobius"/>
    </source>
</evidence>
<evidence type="ECO:0000256" key="1">
    <source>
        <dbReference type="SAM" id="MobiDB-lite"/>
    </source>
</evidence>
<dbReference type="EMBL" id="JASNVU010000010">
    <property type="protein sequence ID" value="MDK4335466.1"/>
    <property type="molecule type" value="Genomic_DNA"/>
</dbReference>
<dbReference type="Proteomes" id="UP001239414">
    <property type="component" value="Unassembled WGS sequence"/>
</dbReference>
<organism evidence="4 5">
    <name type="scientific">Corynebacterium accolens</name>
    <dbReference type="NCBI Taxonomy" id="38284"/>
    <lineage>
        <taxon>Bacteria</taxon>
        <taxon>Bacillati</taxon>
        <taxon>Actinomycetota</taxon>
        <taxon>Actinomycetes</taxon>
        <taxon>Mycobacteriales</taxon>
        <taxon>Corynebacteriaceae</taxon>
        <taxon>Corynebacterium</taxon>
    </lineage>
</organism>
<reference evidence="4 6" key="1">
    <citation type="submission" date="2023-05" db="EMBL/GenBank/DDBJ databases">
        <title>Metabolic capabilities are highly conserved among human nasal-associated Corynebacterium species in pangenomic analyses.</title>
        <authorList>
            <person name="Tran T.H."/>
            <person name="Roberts A.Q."/>
            <person name="Escapa I.F."/>
            <person name="Gao W."/>
            <person name="Conlan S."/>
            <person name="Kong H."/>
            <person name="Segre J.A."/>
            <person name="Kelly M.S."/>
            <person name="Lemon K.P."/>
        </authorList>
    </citation>
    <scope>NUCLEOTIDE SEQUENCE</scope>
    <source>
        <strain evidence="4">KPL2618</strain>
        <strain evidence="3 6">KPL3802</strain>
    </source>
</reference>
<feature type="transmembrane region" description="Helical" evidence="2">
    <location>
        <begin position="172"/>
        <end position="195"/>
    </location>
</feature>
<accession>A0AAP4F907</accession>
<dbReference type="AlphaFoldDB" id="A0AAP4F907"/>
<dbReference type="RefSeq" id="WP_237792557.1">
    <property type="nucleotide sequence ID" value="NZ_JAHWQY010000018.1"/>
</dbReference>
<keyword evidence="2" id="KW-0812">Transmembrane</keyword>
<evidence type="ECO:0000313" key="3">
    <source>
        <dbReference type="EMBL" id="MDK4246413.1"/>
    </source>
</evidence>
<name>A0AAP4F907_9CORY</name>
<evidence type="ECO:0000313" key="4">
    <source>
        <dbReference type="EMBL" id="MDK4335466.1"/>
    </source>
</evidence>
<feature type="transmembrane region" description="Helical" evidence="2">
    <location>
        <begin position="101"/>
        <end position="120"/>
    </location>
</feature>
<gene>
    <name evidence="3" type="ORF">QPX34_00010</name>
    <name evidence="4" type="ORF">QPX58_08605</name>
</gene>
<protein>
    <submittedName>
        <fullName evidence="4">Uncharacterized protein</fullName>
    </submittedName>
</protein>
<feature type="compositionally biased region" description="Basic and acidic residues" evidence="1">
    <location>
        <begin position="37"/>
        <end position="49"/>
    </location>
</feature>
<proteinExistence type="predicted"/>
<dbReference type="Proteomes" id="UP001230317">
    <property type="component" value="Unassembled WGS sequence"/>
</dbReference>
<comment type="caution">
    <text evidence="4">The sequence shown here is derived from an EMBL/GenBank/DDBJ whole genome shotgun (WGS) entry which is preliminary data.</text>
</comment>
<keyword evidence="2" id="KW-1133">Transmembrane helix</keyword>
<feature type="transmembrane region" description="Helical" evidence="2">
    <location>
        <begin position="61"/>
        <end position="81"/>
    </location>
</feature>
<evidence type="ECO:0000313" key="5">
    <source>
        <dbReference type="Proteomes" id="UP001230317"/>
    </source>
</evidence>
<dbReference type="EMBL" id="JASNUO010000001">
    <property type="protein sequence ID" value="MDK4246413.1"/>
    <property type="molecule type" value="Genomic_DNA"/>
</dbReference>
<feature type="transmembrane region" description="Helical" evidence="2">
    <location>
        <begin position="132"/>
        <end position="152"/>
    </location>
</feature>
<feature type="region of interest" description="Disordered" evidence="1">
    <location>
        <begin position="1"/>
        <end position="53"/>
    </location>
</feature>
<evidence type="ECO:0000313" key="6">
    <source>
        <dbReference type="Proteomes" id="UP001239414"/>
    </source>
</evidence>
<sequence>MAQDSSDLGDPQGMPETCDHYARGDYGAGQFAYGRQDSGRGRTEEEKLSPEPNNSVQLPGLVRLCFIISGICGLFLIVGYFQTWGRVDLGGYGSFSYTARQTQGIINLYLGSLAIAYSLVGNDLSGLRGARWRGAPMLVAAVASFWAADHGWQGFTANLGDVDGRLFSVEMGTGLILVLSASAAMIVCGVVVLICDRNMKPVEQDKGVLSPQRGYSAPDDSGEQSLDFSDLNFDDSSREE</sequence>